<keyword evidence="3" id="KW-0012">Acyltransferase</keyword>
<dbReference type="EMBL" id="VSRO01000008">
    <property type="protein sequence ID" value="TYK56763.1"/>
    <property type="molecule type" value="Genomic_DNA"/>
</dbReference>
<keyword evidence="1" id="KW-1133">Transmembrane helix</keyword>
<dbReference type="Pfam" id="PF01757">
    <property type="entry name" value="Acyl_transf_3"/>
    <property type="match status" value="1"/>
</dbReference>
<keyword evidence="3" id="KW-0808">Transferase</keyword>
<name>A0A5D3G8L7_9PSED</name>
<dbReference type="GO" id="GO:0000271">
    <property type="term" value="P:polysaccharide biosynthetic process"/>
    <property type="evidence" value="ECO:0007669"/>
    <property type="project" value="TreeGrafter"/>
</dbReference>
<dbReference type="AlphaFoldDB" id="A0A5D3G8L7"/>
<dbReference type="InterPro" id="IPR002656">
    <property type="entry name" value="Acyl_transf_3_dom"/>
</dbReference>
<dbReference type="PANTHER" id="PTHR23028:SF131">
    <property type="entry name" value="BLR2367 PROTEIN"/>
    <property type="match status" value="1"/>
</dbReference>
<feature type="transmembrane region" description="Helical" evidence="1">
    <location>
        <begin position="210"/>
        <end position="226"/>
    </location>
</feature>
<reference evidence="3 4" key="1">
    <citation type="submission" date="2019-08" db="EMBL/GenBank/DDBJ databases">
        <title>Subclass B2 metallo-beta lactamase from Pseudomonas synxantha.</title>
        <authorList>
            <person name="Poirel L."/>
            <person name="Palmieri M."/>
            <person name="Masseron A."/>
            <person name="Perreten V."/>
            <person name="Nordman P."/>
        </authorList>
    </citation>
    <scope>NUCLEOTIDE SEQUENCE [LARGE SCALE GENOMIC DNA]</scope>
    <source>
        <strain evidence="3 4">MCP106</strain>
    </source>
</reference>
<feature type="transmembrane region" description="Helical" evidence="1">
    <location>
        <begin position="82"/>
        <end position="101"/>
    </location>
</feature>
<keyword evidence="1" id="KW-0812">Transmembrane</keyword>
<feature type="transmembrane region" description="Helical" evidence="1">
    <location>
        <begin position="184"/>
        <end position="203"/>
    </location>
</feature>
<gene>
    <name evidence="3" type="ORF">FXO26_17170</name>
</gene>
<sequence>MLISVQFLRALAAWSVVGHHFMQGFFNFEASNALEFLFVDKGAIGVDVFFVISGLVIYLATADKALNPGRFMLMRVARIVPAYWFYTLLMILVVAVVPAIFPEARLEPGHVLMSMLFIPAQNPGGFGVYPLLDVGWTLNFEMLFYCLFAFALLVPAAYRLWVVAALLYLVCYIITPAVDLASGFYHEDIIFEFLMGVVIGMLYRRGLCRAKPWLALLGIAAALVAIDHGADIPRALEWGVPSAIVVFSCVALEPYFQGARLLKVLGDCSYSVYLLHVLVLSAGRWIADRTGIDPYAILPGCIVIIGLGAFVSYQWLERPAYRTLTRWFGVDAPAPLSTAPR</sequence>
<reference evidence="3 4" key="2">
    <citation type="submission" date="2019-08" db="EMBL/GenBank/DDBJ databases">
        <authorList>
            <person name="Brilhante M."/>
            <person name="Perreten V."/>
        </authorList>
    </citation>
    <scope>NUCLEOTIDE SEQUENCE [LARGE SCALE GENOMIC DNA]</scope>
    <source>
        <strain evidence="3 4">MCP106</strain>
    </source>
</reference>
<accession>A0A5D3G8L7</accession>
<evidence type="ECO:0000313" key="3">
    <source>
        <dbReference type="EMBL" id="TYK56763.1"/>
    </source>
</evidence>
<keyword evidence="1" id="KW-0472">Membrane</keyword>
<dbReference type="PANTHER" id="PTHR23028">
    <property type="entry name" value="ACETYLTRANSFERASE"/>
    <property type="match status" value="1"/>
</dbReference>
<evidence type="ECO:0000313" key="4">
    <source>
        <dbReference type="Proteomes" id="UP000324029"/>
    </source>
</evidence>
<proteinExistence type="predicted"/>
<dbReference type="GO" id="GO:0016747">
    <property type="term" value="F:acyltransferase activity, transferring groups other than amino-acyl groups"/>
    <property type="evidence" value="ECO:0007669"/>
    <property type="project" value="InterPro"/>
</dbReference>
<feature type="transmembrane region" description="Helical" evidence="1">
    <location>
        <begin position="134"/>
        <end position="153"/>
    </location>
</feature>
<dbReference type="Proteomes" id="UP000324029">
    <property type="component" value="Unassembled WGS sequence"/>
</dbReference>
<protein>
    <submittedName>
        <fullName evidence="3">Acyltransferase</fullName>
    </submittedName>
</protein>
<comment type="caution">
    <text evidence="3">The sequence shown here is derived from an EMBL/GenBank/DDBJ whole genome shotgun (WGS) entry which is preliminary data.</text>
</comment>
<evidence type="ECO:0000259" key="2">
    <source>
        <dbReference type="Pfam" id="PF01757"/>
    </source>
</evidence>
<feature type="transmembrane region" description="Helical" evidence="1">
    <location>
        <begin position="160"/>
        <end position="178"/>
    </location>
</feature>
<feature type="transmembrane region" description="Helical" evidence="1">
    <location>
        <begin position="292"/>
        <end position="316"/>
    </location>
</feature>
<dbReference type="GO" id="GO:0016020">
    <property type="term" value="C:membrane"/>
    <property type="evidence" value="ECO:0007669"/>
    <property type="project" value="TreeGrafter"/>
</dbReference>
<organism evidence="3 4">
    <name type="scientific">Pseudomonas synxantha</name>
    <dbReference type="NCBI Taxonomy" id="47883"/>
    <lineage>
        <taxon>Bacteria</taxon>
        <taxon>Pseudomonadati</taxon>
        <taxon>Pseudomonadota</taxon>
        <taxon>Gammaproteobacteria</taxon>
        <taxon>Pseudomonadales</taxon>
        <taxon>Pseudomonadaceae</taxon>
        <taxon>Pseudomonas</taxon>
    </lineage>
</organism>
<feature type="domain" description="Acyltransferase 3" evidence="2">
    <location>
        <begin position="4"/>
        <end position="307"/>
    </location>
</feature>
<dbReference type="RefSeq" id="WP_032875949.1">
    <property type="nucleotide sequence ID" value="NZ_VSRO01000008.1"/>
</dbReference>
<evidence type="ECO:0000256" key="1">
    <source>
        <dbReference type="SAM" id="Phobius"/>
    </source>
</evidence>
<dbReference type="InterPro" id="IPR050879">
    <property type="entry name" value="Acyltransferase_3"/>
</dbReference>
<feature type="transmembrane region" description="Helical" evidence="1">
    <location>
        <begin position="42"/>
        <end position="61"/>
    </location>
</feature>